<name>A0A0G3M711_CHRGL</name>
<dbReference type="OrthoDB" id="5671374at2"/>
<sequence length="275" mass="32456">MKKYNKAPLPFQGQKRNFLNKFKEALNEFPEDAIYIDLFGGSGLLSHTVKTFYPNSHVIYNDFDKYSERLKNIDKTNNLIKDIRTILSDVPYNSKVNDVKRIEIIERIKTESCFVDYITLSSNILFSGRVADNLKELEKQSFYNRIVNTDYNSENYLNGVEIVTKDYRELFKKYKEYNNIIFLLDPPYLSTDVTRYKNMGYWKLTNYLDVLKTIEDRSFFYFTSSKSQIIELLDWLHVNQYKESPFNVATTKTVYASTGDGNGYEDIMIYKYVGR</sequence>
<organism evidence="4 5">
    <name type="scientific">Chryseobacterium gallinarum</name>
    <dbReference type="NCBI Taxonomy" id="1324352"/>
    <lineage>
        <taxon>Bacteria</taxon>
        <taxon>Pseudomonadati</taxon>
        <taxon>Bacteroidota</taxon>
        <taxon>Flavobacteriia</taxon>
        <taxon>Flavobacteriales</taxon>
        <taxon>Weeksellaceae</taxon>
        <taxon>Chryseobacterium group</taxon>
        <taxon>Chryseobacterium</taxon>
    </lineage>
</organism>
<dbReference type="GO" id="GO:0032259">
    <property type="term" value="P:methylation"/>
    <property type="evidence" value="ECO:0007669"/>
    <property type="project" value="UniProtKB-KW"/>
</dbReference>
<keyword evidence="1" id="KW-0489">Methyltransferase</keyword>
<dbReference type="InterPro" id="IPR012327">
    <property type="entry name" value="MeTrfase_D12"/>
</dbReference>
<dbReference type="InterPro" id="IPR029063">
    <property type="entry name" value="SAM-dependent_MTases_sf"/>
</dbReference>
<dbReference type="KEGG" id="cgn:OK18_15215"/>
<dbReference type="Gene3D" id="3.40.50.150">
    <property type="entry name" value="Vaccinia Virus protein VP39"/>
    <property type="match status" value="1"/>
</dbReference>
<dbReference type="EMBL" id="CP009928">
    <property type="protein sequence ID" value="AKK73773.1"/>
    <property type="molecule type" value="Genomic_DNA"/>
</dbReference>
<evidence type="ECO:0008006" key="6">
    <source>
        <dbReference type="Google" id="ProtNLM"/>
    </source>
</evidence>
<keyword evidence="2" id="KW-0808">Transferase</keyword>
<gene>
    <name evidence="4" type="ORF">OK18_15215</name>
</gene>
<dbReference type="REBASE" id="113496">
    <property type="entry name" value="M.Cga27622ORF15215P"/>
</dbReference>
<evidence type="ECO:0000256" key="3">
    <source>
        <dbReference type="ARBA" id="ARBA00022691"/>
    </source>
</evidence>
<dbReference type="PATRIC" id="fig|1324352.5.peg.3168"/>
<reference evidence="4 5" key="1">
    <citation type="submission" date="2014-11" db="EMBL/GenBank/DDBJ databases">
        <authorList>
            <person name="Park G.-S."/>
            <person name="Hong S.-J."/>
            <person name="Jung B.K."/>
            <person name="Khan A.R."/>
            <person name="Kwak Y."/>
            <person name="Shin J.-H."/>
        </authorList>
    </citation>
    <scope>NUCLEOTIDE SEQUENCE [LARGE SCALE GENOMIC DNA]</scope>
    <source>
        <strain evidence="4 5">DSM 27622</strain>
    </source>
</reference>
<evidence type="ECO:0000313" key="5">
    <source>
        <dbReference type="Proteomes" id="UP000035213"/>
    </source>
</evidence>
<proteinExistence type="predicted"/>
<evidence type="ECO:0000256" key="2">
    <source>
        <dbReference type="ARBA" id="ARBA00022679"/>
    </source>
</evidence>
<dbReference type="SUPFAM" id="SSF53335">
    <property type="entry name" value="S-adenosyl-L-methionine-dependent methyltransferases"/>
    <property type="match status" value="1"/>
</dbReference>
<evidence type="ECO:0000313" key="4">
    <source>
        <dbReference type="EMBL" id="AKK73773.1"/>
    </source>
</evidence>
<dbReference type="AlphaFoldDB" id="A0A0G3M711"/>
<dbReference type="GO" id="GO:0009007">
    <property type="term" value="F:site-specific DNA-methyltransferase (adenine-specific) activity"/>
    <property type="evidence" value="ECO:0007669"/>
    <property type="project" value="UniProtKB-EC"/>
</dbReference>
<dbReference type="PRINTS" id="PR00505">
    <property type="entry name" value="D12N6MTFRASE"/>
</dbReference>
<dbReference type="Proteomes" id="UP000035213">
    <property type="component" value="Chromosome"/>
</dbReference>
<evidence type="ECO:0000256" key="1">
    <source>
        <dbReference type="ARBA" id="ARBA00022603"/>
    </source>
</evidence>
<dbReference type="GO" id="GO:0009307">
    <property type="term" value="P:DNA restriction-modification system"/>
    <property type="evidence" value="ECO:0007669"/>
    <property type="project" value="InterPro"/>
</dbReference>
<dbReference type="STRING" id="1324352.OK18_15215"/>
<accession>A0A0G3M711</accession>
<protein>
    <recommendedName>
        <fullName evidence="6">DNA methyltransferase</fullName>
    </recommendedName>
</protein>
<dbReference type="RefSeq" id="WP_053328534.1">
    <property type="nucleotide sequence ID" value="NZ_CP009928.1"/>
</dbReference>
<keyword evidence="3" id="KW-0949">S-adenosyl-L-methionine</keyword>